<evidence type="ECO:0000313" key="4">
    <source>
        <dbReference type="EMBL" id="RDE08053.1"/>
    </source>
</evidence>
<dbReference type="OrthoDB" id="9798884at2"/>
<keyword evidence="2" id="KW-0472">Membrane</keyword>
<evidence type="ECO:0000313" key="5">
    <source>
        <dbReference type="Proteomes" id="UP000253759"/>
    </source>
</evidence>
<dbReference type="SUPFAM" id="SSF53474">
    <property type="entry name" value="alpha/beta-Hydrolases"/>
    <property type="match status" value="1"/>
</dbReference>
<dbReference type="Pfam" id="PF00561">
    <property type="entry name" value="Abhydrolase_1"/>
    <property type="match status" value="1"/>
</dbReference>
<dbReference type="InterPro" id="IPR000073">
    <property type="entry name" value="AB_hydrolase_1"/>
</dbReference>
<keyword evidence="2" id="KW-0812">Transmembrane</keyword>
<dbReference type="AlphaFoldDB" id="A0A369W119"/>
<dbReference type="EMBL" id="QQNH01000025">
    <property type="protein sequence ID" value="RDE08053.1"/>
    <property type="molecule type" value="Genomic_DNA"/>
</dbReference>
<comment type="caution">
    <text evidence="4">The sequence shown here is derived from an EMBL/GenBank/DDBJ whole genome shotgun (WGS) entry which is preliminary data.</text>
</comment>
<keyword evidence="4" id="KW-0378">Hydrolase</keyword>
<evidence type="ECO:0000256" key="1">
    <source>
        <dbReference type="SAM" id="MobiDB-lite"/>
    </source>
</evidence>
<accession>A0A369W119</accession>
<sequence length="339" mass="35849">MTQTAIRFLGGLAVLAALVLLIYGLVIAFAYTFQREMVFPRRFVNAVPFQAMVGPDFERIVLETSDGERLKGYFKAPVAESPVIVAFHGNGSVPEPMAVRFGNPPWADAGFGVLTFAYRGYPGSTGLPSEEGLLLDAEAAIAFARQRAPASRLVLMGHSLGTGVAVAMSERHPSLSLVLEAPFSSLPDVVAATMPFLPGQLLHDTFLSARRIATAQAGTIIIVHGERDTVIPAFLGRRLFAAAPHGVFMSVEDADHLNLRGVRDREILDIVLNGYPPEPTPQSEPVGSPDPLLAGAETAPAILPVGSPDPVADGEAPPPSSTLPRAEIGSPDPILAARP</sequence>
<dbReference type="PANTHER" id="PTHR12277:SF81">
    <property type="entry name" value="PROTEIN ABHD13"/>
    <property type="match status" value="1"/>
</dbReference>
<feature type="transmembrane region" description="Helical" evidence="2">
    <location>
        <begin position="6"/>
        <end position="33"/>
    </location>
</feature>
<dbReference type="GO" id="GO:0016787">
    <property type="term" value="F:hydrolase activity"/>
    <property type="evidence" value="ECO:0007669"/>
    <property type="project" value="UniProtKB-KW"/>
</dbReference>
<dbReference type="InterPro" id="IPR029058">
    <property type="entry name" value="AB_hydrolase_fold"/>
</dbReference>
<keyword evidence="5" id="KW-1185">Reference proteome</keyword>
<feature type="domain" description="AB hydrolase-1" evidence="3">
    <location>
        <begin position="82"/>
        <end position="190"/>
    </location>
</feature>
<keyword evidence="2" id="KW-1133">Transmembrane helix</keyword>
<dbReference type="Gene3D" id="3.40.50.1820">
    <property type="entry name" value="alpha/beta hydrolase"/>
    <property type="match status" value="1"/>
</dbReference>
<protein>
    <submittedName>
        <fullName evidence="4">Alpha/beta hydrolase</fullName>
    </submittedName>
</protein>
<dbReference type="PANTHER" id="PTHR12277">
    <property type="entry name" value="ALPHA/BETA HYDROLASE DOMAIN-CONTAINING PROTEIN"/>
    <property type="match status" value="1"/>
</dbReference>
<evidence type="ECO:0000256" key="2">
    <source>
        <dbReference type="SAM" id="Phobius"/>
    </source>
</evidence>
<name>A0A369W119_9HYPH</name>
<reference evidence="5" key="1">
    <citation type="submission" date="2018-07" db="EMBL/GenBank/DDBJ databases">
        <authorList>
            <person name="Liu B.-T."/>
            <person name="Du Z."/>
        </authorList>
    </citation>
    <scope>NUCLEOTIDE SEQUENCE [LARGE SCALE GENOMIC DNA]</scope>
    <source>
        <strain evidence="5">XYN52</strain>
    </source>
</reference>
<evidence type="ECO:0000259" key="3">
    <source>
        <dbReference type="Pfam" id="PF00561"/>
    </source>
</evidence>
<organism evidence="4 5">
    <name type="scientific">Pelagibacterium lacus</name>
    <dbReference type="NCBI Taxonomy" id="2282655"/>
    <lineage>
        <taxon>Bacteria</taxon>
        <taxon>Pseudomonadati</taxon>
        <taxon>Pseudomonadota</taxon>
        <taxon>Alphaproteobacteria</taxon>
        <taxon>Hyphomicrobiales</taxon>
        <taxon>Devosiaceae</taxon>
        <taxon>Pelagibacterium</taxon>
    </lineage>
</organism>
<dbReference type="Proteomes" id="UP000253759">
    <property type="component" value="Unassembled WGS sequence"/>
</dbReference>
<dbReference type="RefSeq" id="WP_147276097.1">
    <property type="nucleotide sequence ID" value="NZ_QQNH01000025.1"/>
</dbReference>
<feature type="region of interest" description="Disordered" evidence="1">
    <location>
        <begin position="274"/>
        <end position="339"/>
    </location>
</feature>
<proteinExistence type="predicted"/>
<gene>
    <name evidence="4" type="ORF">DVH29_13665</name>
</gene>